<dbReference type="EMBL" id="JPQZ01000127">
    <property type="protein sequence ID" value="KKO74055.1"/>
    <property type="molecule type" value="Genomic_DNA"/>
</dbReference>
<comment type="caution">
    <text evidence="1">The sequence shown here is derived from an EMBL/GenBank/DDBJ whole genome shotgun (WGS) entry which is preliminary data.</text>
</comment>
<evidence type="ECO:0000313" key="2">
    <source>
        <dbReference type="Proteomes" id="UP000034350"/>
    </source>
</evidence>
<gene>
    <name evidence="1" type="ORF">AAJ76_1270003768</name>
</gene>
<proteinExistence type="predicted"/>
<protein>
    <submittedName>
        <fullName evidence="1">Uncharacterized protein</fullName>
    </submittedName>
</protein>
<evidence type="ECO:0000313" key="1">
    <source>
        <dbReference type="EMBL" id="KKO74055.1"/>
    </source>
</evidence>
<dbReference type="AlphaFoldDB" id="A0A0F9WAV2"/>
<sequence length="45" mass="5288">MSPAQPALESQPRKVFFLTNFNNFSLGVHIKMFLNHKFKLVIFYS</sequence>
<dbReference type="VEuPathDB" id="MicrosporidiaDB:AAJ76_1270003768"/>
<keyword evidence="2" id="KW-1185">Reference proteome</keyword>
<organism evidence="1 2">
    <name type="scientific">Vairimorpha ceranae</name>
    <dbReference type="NCBI Taxonomy" id="40302"/>
    <lineage>
        <taxon>Eukaryota</taxon>
        <taxon>Fungi</taxon>
        <taxon>Fungi incertae sedis</taxon>
        <taxon>Microsporidia</taxon>
        <taxon>Nosematidae</taxon>
        <taxon>Vairimorpha</taxon>
    </lineage>
</organism>
<accession>A0A0F9WAV2</accession>
<reference evidence="1 2" key="1">
    <citation type="journal article" date="2015" name="Environ. Microbiol.">
        <title>Genome analyses suggest the presence of polyploidy and recent human-driven expansions in eight global populations of the honeybee pathogen Nosema ceranae.</title>
        <authorList>
            <person name="Pelin A."/>
            <person name="Selman M."/>
            <person name="Aris-Brosou S."/>
            <person name="Farinelli L."/>
            <person name="Corradi N."/>
        </authorList>
    </citation>
    <scope>NUCLEOTIDE SEQUENCE [LARGE SCALE GENOMIC DNA]</scope>
    <source>
        <strain evidence="1 2">PA08 1199</strain>
    </source>
</reference>
<dbReference type="GeneID" id="36318817"/>
<dbReference type="RefSeq" id="XP_024329797.1">
    <property type="nucleotide sequence ID" value="XM_024473918.1"/>
</dbReference>
<name>A0A0F9WAV2_9MICR</name>
<dbReference type="Proteomes" id="UP000034350">
    <property type="component" value="Unassembled WGS sequence"/>
</dbReference>